<gene>
    <name evidence="1" type="ORF">CGZ90_00445</name>
</gene>
<sequence length="118" mass="13444">MNVMRLSGMELEKEKPNTSEDFFNRSEAVYDDGGKEKTFQLLYVRYFEDLLAAKLGWDKDAVLVASERKYAVKDIAALAALTADEGNKNKRKAYINDFDEFAKLFSDVNVNKIKSFIG</sequence>
<name>A0A235FAQ4_9BACL</name>
<dbReference type="EMBL" id="NOII01000001">
    <property type="protein sequence ID" value="OYD58408.1"/>
    <property type="molecule type" value="Genomic_DNA"/>
</dbReference>
<accession>A0A235FAQ4</accession>
<keyword evidence="2" id="KW-1185">Reference proteome</keyword>
<dbReference type="Proteomes" id="UP000215059">
    <property type="component" value="Unassembled WGS sequence"/>
</dbReference>
<protein>
    <submittedName>
        <fullName evidence="1">Uncharacterized protein</fullName>
    </submittedName>
</protein>
<dbReference type="AlphaFoldDB" id="A0A235FAQ4"/>
<dbReference type="OrthoDB" id="2475704at2"/>
<evidence type="ECO:0000313" key="1">
    <source>
        <dbReference type="EMBL" id="OYD58408.1"/>
    </source>
</evidence>
<proteinExistence type="predicted"/>
<organism evidence="1 2">
    <name type="scientific">Fictibacillus aquaticus</name>
    <dbReference type="NCBI Taxonomy" id="2021314"/>
    <lineage>
        <taxon>Bacteria</taxon>
        <taxon>Bacillati</taxon>
        <taxon>Bacillota</taxon>
        <taxon>Bacilli</taxon>
        <taxon>Bacillales</taxon>
        <taxon>Fictibacillaceae</taxon>
        <taxon>Fictibacillus</taxon>
    </lineage>
</organism>
<comment type="caution">
    <text evidence="1">The sequence shown here is derived from an EMBL/GenBank/DDBJ whole genome shotgun (WGS) entry which is preliminary data.</text>
</comment>
<evidence type="ECO:0000313" key="2">
    <source>
        <dbReference type="Proteomes" id="UP000215059"/>
    </source>
</evidence>
<reference evidence="1 2" key="1">
    <citation type="submission" date="2017-07" db="EMBL/GenBank/DDBJ databases">
        <title>Fictibacillus sp. nov. GDSW-R2A3 Genome sequencing and assembly.</title>
        <authorList>
            <person name="Mayilraj S."/>
        </authorList>
    </citation>
    <scope>NUCLEOTIDE SEQUENCE [LARGE SCALE GENOMIC DNA]</scope>
    <source>
        <strain evidence="1 2">GDSW-R2A3</strain>
    </source>
</reference>